<dbReference type="PANTHER" id="PTHR15020">
    <property type="entry name" value="FLAVIN REDUCTASE-RELATED"/>
    <property type="match status" value="1"/>
</dbReference>
<keyword evidence="3" id="KW-1185">Reference proteome</keyword>
<dbReference type="AlphaFoldDB" id="A0A7K3WQU9"/>
<dbReference type="PANTHER" id="PTHR15020:SF50">
    <property type="entry name" value="UPF0659 PROTEIN YMR090W"/>
    <property type="match status" value="1"/>
</dbReference>
<gene>
    <name evidence="2" type="ORF">G3O08_10330</name>
</gene>
<reference evidence="2 3" key="1">
    <citation type="submission" date="2020-02" db="EMBL/GenBank/DDBJ databases">
        <title>Out from the shadows clarifying the taxonomy of the family Cryomorphaceae and related taxa by utilizing the GTDB taxonomic framework.</title>
        <authorList>
            <person name="Bowman J.P."/>
        </authorList>
    </citation>
    <scope>NUCLEOTIDE SEQUENCE [LARGE SCALE GENOMIC DNA]</scope>
    <source>
        <strain evidence="2 3">QSSC 1-22</strain>
    </source>
</reference>
<dbReference type="EMBL" id="JAAGVY010000017">
    <property type="protein sequence ID" value="NEN23896.1"/>
    <property type="molecule type" value="Genomic_DNA"/>
</dbReference>
<evidence type="ECO:0000259" key="1">
    <source>
        <dbReference type="Pfam" id="PF13460"/>
    </source>
</evidence>
<protein>
    <submittedName>
        <fullName evidence="2">SDR family oxidoreductase</fullName>
    </submittedName>
</protein>
<feature type="domain" description="NAD(P)-binding" evidence="1">
    <location>
        <begin position="11"/>
        <end position="199"/>
    </location>
</feature>
<accession>A0A7K3WQU9</accession>
<dbReference type="Pfam" id="PF13460">
    <property type="entry name" value="NAD_binding_10"/>
    <property type="match status" value="1"/>
</dbReference>
<evidence type="ECO:0000313" key="2">
    <source>
        <dbReference type="EMBL" id="NEN23896.1"/>
    </source>
</evidence>
<dbReference type="CDD" id="cd05243">
    <property type="entry name" value="SDR_a5"/>
    <property type="match status" value="1"/>
</dbReference>
<dbReference type="InterPro" id="IPR016040">
    <property type="entry name" value="NAD(P)-bd_dom"/>
</dbReference>
<dbReference type="Proteomes" id="UP000486602">
    <property type="component" value="Unassembled WGS sequence"/>
</dbReference>
<dbReference type="InterPro" id="IPR036291">
    <property type="entry name" value="NAD(P)-bd_dom_sf"/>
</dbReference>
<evidence type="ECO:0000313" key="3">
    <source>
        <dbReference type="Proteomes" id="UP000486602"/>
    </source>
</evidence>
<dbReference type="Gene3D" id="3.40.50.720">
    <property type="entry name" value="NAD(P)-binding Rossmann-like Domain"/>
    <property type="match status" value="1"/>
</dbReference>
<dbReference type="RefSeq" id="WP_163285290.1">
    <property type="nucleotide sequence ID" value="NZ_JAAGVY010000017.1"/>
</dbReference>
<organism evidence="2 3">
    <name type="scientific">Cryomorpha ignava</name>
    <dbReference type="NCBI Taxonomy" id="101383"/>
    <lineage>
        <taxon>Bacteria</taxon>
        <taxon>Pseudomonadati</taxon>
        <taxon>Bacteroidota</taxon>
        <taxon>Flavobacteriia</taxon>
        <taxon>Flavobacteriales</taxon>
        <taxon>Cryomorphaceae</taxon>
        <taxon>Cryomorpha</taxon>
    </lineage>
</organism>
<proteinExistence type="predicted"/>
<dbReference type="SUPFAM" id="SSF51735">
    <property type="entry name" value="NAD(P)-binding Rossmann-fold domains"/>
    <property type="match status" value="1"/>
</dbReference>
<name>A0A7K3WQU9_9FLAO</name>
<comment type="caution">
    <text evidence="2">The sequence shown here is derived from an EMBL/GenBank/DDBJ whole genome shotgun (WGS) entry which is preliminary data.</text>
</comment>
<sequence length="229" mass="24756">MKNISKTLIIGAHGKIGQILSKKLAEAGTNKPTAFIRKESQKEVFEKINVPTLVGDLEDSVSNLAKQFKGFDCIVFAAGSGGSTGAEKTLSIDLEGAVRTMEAAEEADVTRYIIVSASHSDDRAFWDKAEGMKPYYIAKHFADETLRNSNLDYTILRPVQLTDDDGTGKIQASLNTDLDEEKISRADVASVIAATINMPSTVHQTIELSSGNVEIQEALESISVSESVM</sequence>